<dbReference type="PROSITE" id="PS50931">
    <property type="entry name" value="HTH_LYSR"/>
    <property type="match status" value="1"/>
</dbReference>
<keyword evidence="7" id="KW-1185">Reference proteome</keyword>
<sequence length="301" mass="32436">MPLINIDLRHLRAFAGVAAERNFMRAADRLHVSQPALSQTIRQLELRFGVRLFERTTHRVALTEEGAVLLKDTEEILQRIEALVVSAQDLAAGRQGTLRVGYLIGAAVDLVPNILRSFSEQFPLVNLALREFDFSMPEAGLADGSIDVAIIRPPIEDIGATCIPLLEEPCVACLPSAHRLAQAGSVSVYDLLDEPIVAAPGRGIWRDYWTANAYRQGRPPNIVYEAATFEGELQAVATGRGISITAEAARRFYARPGVSFVPIADMPPCPVAVALPKAPTMLARSFAATAVAVVAGDMTAG</sequence>
<dbReference type="PRINTS" id="PR00039">
    <property type="entry name" value="HTHLYSR"/>
</dbReference>
<proteinExistence type="inferred from homology"/>
<keyword evidence="3" id="KW-0238">DNA-binding</keyword>
<organism evidence="6 7">
    <name type="scientific">Labrys miyagiensis</name>
    <dbReference type="NCBI Taxonomy" id="346912"/>
    <lineage>
        <taxon>Bacteria</taxon>
        <taxon>Pseudomonadati</taxon>
        <taxon>Pseudomonadota</taxon>
        <taxon>Alphaproteobacteria</taxon>
        <taxon>Hyphomicrobiales</taxon>
        <taxon>Xanthobacteraceae</taxon>
        <taxon>Labrys</taxon>
    </lineage>
</organism>
<dbReference type="InterPro" id="IPR036388">
    <property type="entry name" value="WH-like_DNA-bd_sf"/>
</dbReference>
<dbReference type="Pfam" id="PF03466">
    <property type="entry name" value="LysR_substrate"/>
    <property type="match status" value="1"/>
</dbReference>
<feature type="domain" description="HTH lysR-type" evidence="5">
    <location>
        <begin position="6"/>
        <end position="63"/>
    </location>
</feature>
<comment type="similarity">
    <text evidence="1">Belongs to the LysR transcriptional regulatory family.</text>
</comment>
<reference evidence="7" key="1">
    <citation type="journal article" date="2019" name="Int. J. Syst. Evol. Microbiol.">
        <title>The Global Catalogue of Microorganisms (GCM) 10K type strain sequencing project: providing services to taxonomists for standard genome sequencing and annotation.</title>
        <authorList>
            <consortium name="The Broad Institute Genomics Platform"/>
            <consortium name="The Broad Institute Genome Sequencing Center for Infectious Disease"/>
            <person name="Wu L."/>
            <person name="Ma J."/>
        </authorList>
    </citation>
    <scope>NUCLEOTIDE SEQUENCE [LARGE SCALE GENOMIC DNA]</scope>
    <source>
        <strain evidence="7">NBRC 101365</strain>
    </source>
</reference>
<dbReference type="SUPFAM" id="SSF53850">
    <property type="entry name" value="Periplasmic binding protein-like II"/>
    <property type="match status" value="1"/>
</dbReference>
<dbReference type="PANTHER" id="PTHR30346:SF0">
    <property type="entry name" value="HCA OPERON TRANSCRIPTIONAL ACTIVATOR HCAR"/>
    <property type="match status" value="1"/>
</dbReference>
<dbReference type="Gene3D" id="1.10.10.10">
    <property type="entry name" value="Winged helix-like DNA-binding domain superfamily/Winged helix DNA-binding domain"/>
    <property type="match status" value="1"/>
</dbReference>
<dbReference type="InterPro" id="IPR000847">
    <property type="entry name" value="LysR_HTH_N"/>
</dbReference>
<dbReference type="Proteomes" id="UP001156882">
    <property type="component" value="Unassembled WGS sequence"/>
</dbReference>
<evidence type="ECO:0000313" key="6">
    <source>
        <dbReference type="EMBL" id="GLS23585.1"/>
    </source>
</evidence>
<dbReference type="PANTHER" id="PTHR30346">
    <property type="entry name" value="TRANSCRIPTIONAL DUAL REGULATOR HCAR-RELATED"/>
    <property type="match status" value="1"/>
</dbReference>
<comment type="caution">
    <text evidence="6">The sequence shown here is derived from an EMBL/GenBank/DDBJ whole genome shotgun (WGS) entry which is preliminary data.</text>
</comment>
<evidence type="ECO:0000313" key="7">
    <source>
        <dbReference type="Proteomes" id="UP001156882"/>
    </source>
</evidence>
<dbReference type="RefSeq" id="WP_284316519.1">
    <property type="nucleotide sequence ID" value="NZ_BSPC01000076.1"/>
</dbReference>
<dbReference type="EMBL" id="BSPC01000076">
    <property type="protein sequence ID" value="GLS23585.1"/>
    <property type="molecule type" value="Genomic_DNA"/>
</dbReference>
<dbReference type="InterPro" id="IPR005119">
    <property type="entry name" value="LysR_subst-bd"/>
</dbReference>
<dbReference type="Gene3D" id="3.40.190.10">
    <property type="entry name" value="Periplasmic binding protein-like II"/>
    <property type="match status" value="2"/>
</dbReference>
<gene>
    <name evidence="6" type="ORF">GCM10007874_66060</name>
</gene>
<evidence type="ECO:0000256" key="2">
    <source>
        <dbReference type="ARBA" id="ARBA00023015"/>
    </source>
</evidence>
<dbReference type="Pfam" id="PF00126">
    <property type="entry name" value="HTH_1"/>
    <property type="match status" value="1"/>
</dbReference>
<dbReference type="InterPro" id="IPR036390">
    <property type="entry name" value="WH_DNA-bd_sf"/>
</dbReference>
<dbReference type="CDD" id="cd08414">
    <property type="entry name" value="PBP2_LTTR_aromatics_like"/>
    <property type="match status" value="1"/>
</dbReference>
<evidence type="ECO:0000256" key="3">
    <source>
        <dbReference type="ARBA" id="ARBA00023125"/>
    </source>
</evidence>
<evidence type="ECO:0000256" key="1">
    <source>
        <dbReference type="ARBA" id="ARBA00009437"/>
    </source>
</evidence>
<protein>
    <submittedName>
        <fullName evidence="6">LysR family transcriptional regulator</fullName>
    </submittedName>
</protein>
<dbReference type="SUPFAM" id="SSF46785">
    <property type="entry name" value="Winged helix' DNA-binding domain"/>
    <property type="match status" value="1"/>
</dbReference>
<keyword evidence="4" id="KW-0804">Transcription</keyword>
<evidence type="ECO:0000256" key="4">
    <source>
        <dbReference type="ARBA" id="ARBA00023163"/>
    </source>
</evidence>
<name>A0ABQ6CTY3_9HYPH</name>
<accession>A0ABQ6CTY3</accession>
<evidence type="ECO:0000259" key="5">
    <source>
        <dbReference type="PROSITE" id="PS50931"/>
    </source>
</evidence>
<keyword evidence="2" id="KW-0805">Transcription regulation</keyword>